<evidence type="ECO:0000313" key="1">
    <source>
        <dbReference type="EMBL" id="ANZ49088.1"/>
    </source>
</evidence>
<proteinExistence type="predicted"/>
<name>A0A1B2ICU5_9CAUD</name>
<protein>
    <submittedName>
        <fullName evidence="1">Uncharacterized protein</fullName>
    </submittedName>
</protein>
<reference evidence="2" key="1">
    <citation type="submission" date="2016-06" db="EMBL/GenBank/DDBJ databases">
        <authorList>
            <person name="Berg J.A."/>
            <person name="Buchanan A.L."/>
            <person name="Choi M.C."/>
            <person name="Sharma R."/>
            <person name="Tatlow P."/>
            <person name="Allen R.C."/>
            <person name="Bloomfield T.J."/>
            <person name="Buhler B."/>
            <person name="Bybee R.N."/>
            <person name="Duncan S."/>
            <person name="Fuhriman D.A."/>
            <person name="Harris N."/>
            <person name="Hilton J.A."/>
            <person name="Hurst E."/>
            <person name="James B.D."/>
            <person name="Knabe B.K."/>
            <person name="Pollock S.V."/>
            <person name="Ririe D.B."/>
            <person name="Rogers S.L."/>
            <person name="Stephenson M.B."/>
            <person name="Thompson S.E."/>
            <person name="Usher B.K."/>
            <person name="Ward A.T."/>
            <person name="Webb C.J."/>
            <person name="Wells M.J."/>
            <person name="Wright C.K."/>
            <person name="Breakwell D.P."/>
            <person name="Hope S."/>
            <person name="Grose J.H."/>
        </authorList>
    </citation>
    <scope>NUCLEOTIDE SEQUENCE [LARGE SCALE GENOMIC DNA]</scope>
</reference>
<evidence type="ECO:0000313" key="2">
    <source>
        <dbReference type="Proteomes" id="UP000201594"/>
    </source>
</evidence>
<sequence>MTIALSVGSEHFKLKTAISFKFNPNWMLFNNRANRKAVISKFTDVIEGGDFVIVERTMVVDGDCTSDSFIFEKAFFKKLPVQDFILWDESKQQHKVDGIWRNIGNVSYRLRYILVTTLHRQRIHTQPFAGASYIDSLVMDTVVKELSYTKAMEQLQLTEDQRHALAKKEGCKK</sequence>
<organism evidence="1 2">
    <name type="scientific">Erwinia phage vB_EamM_EarlPhillipIV</name>
    <dbReference type="NCBI Taxonomy" id="1883372"/>
    <lineage>
        <taxon>Viruses</taxon>
        <taxon>Duplodnaviria</taxon>
        <taxon>Heunggongvirae</taxon>
        <taxon>Uroviricota</taxon>
        <taxon>Caudoviricetes</taxon>
        <taxon>Chimalliviridae</taxon>
        <taxon>Derbicusvirus</taxon>
        <taxon>Derbicusvirus derbicus</taxon>
    </lineage>
</organism>
<dbReference type="GeneID" id="29061842"/>
<dbReference type="EMBL" id="KX397367">
    <property type="protein sequence ID" value="ANZ49088.1"/>
    <property type="molecule type" value="Genomic_DNA"/>
</dbReference>
<dbReference type="OrthoDB" id="21124at10239"/>
<accession>A0A1B2ICU5</accession>
<gene>
    <name evidence="1" type="ORF">EARLPHILLIPIV_239</name>
</gene>
<dbReference type="RefSeq" id="YP_009278551.1">
    <property type="nucleotide sequence ID" value="NC_031007.1"/>
</dbReference>
<dbReference type="KEGG" id="vg:29061842"/>
<dbReference type="Proteomes" id="UP000201594">
    <property type="component" value="Segment"/>
</dbReference>